<evidence type="ECO:0000313" key="8">
    <source>
        <dbReference type="Proteomes" id="UP000694680"/>
    </source>
</evidence>
<dbReference type="Pfam" id="PF13516">
    <property type="entry name" value="LRR_6"/>
    <property type="match status" value="2"/>
</dbReference>
<dbReference type="InterPro" id="IPR041267">
    <property type="entry name" value="NLRP_HD2"/>
</dbReference>
<evidence type="ECO:0000256" key="5">
    <source>
        <dbReference type="SAM" id="MobiDB-lite"/>
    </source>
</evidence>
<proteinExistence type="predicted"/>
<name>A0A8C5EUD4_GOUWI</name>
<dbReference type="Gene3D" id="3.80.10.10">
    <property type="entry name" value="Ribonuclease Inhibitor"/>
    <property type="match status" value="3"/>
</dbReference>
<dbReference type="Pfam" id="PF05729">
    <property type="entry name" value="NACHT"/>
    <property type="match status" value="1"/>
</dbReference>
<keyword evidence="8" id="KW-1185">Reference proteome</keyword>
<keyword evidence="1" id="KW-0433">Leucine-rich repeat</keyword>
<keyword evidence="3" id="KW-0547">Nucleotide-binding</keyword>
<protein>
    <recommendedName>
        <fullName evidence="6">NACHT domain-containing protein</fullName>
    </recommendedName>
</protein>
<reference evidence="7" key="1">
    <citation type="submission" date="2020-06" db="EMBL/GenBank/DDBJ databases">
        <authorList>
            <consortium name="Wellcome Sanger Institute Data Sharing"/>
        </authorList>
    </citation>
    <scope>NUCLEOTIDE SEQUENCE [LARGE SCALE GENOMIC DNA]</scope>
</reference>
<evidence type="ECO:0000256" key="4">
    <source>
        <dbReference type="ARBA" id="ARBA00022840"/>
    </source>
</evidence>
<evidence type="ECO:0000256" key="1">
    <source>
        <dbReference type="ARBA" id="ARBA00022614"/>
    </source>
</evidence>
<evidence type="ECO:0000256" key="3">
    <source>
        <dbReference type="ARBA" id="ARBA00022741"/>
    </source>
</evidence>
<dbReference type="SMART" id="SM00368">
    <property type="entry name" value="LRR_RI"/>
    <property type="match status" value="4"/>
</dbReference>
<dbReference type="SUPFAM" id="SSF52047">
    <property type="entry name" value="RNI-like"/>
    <property type="match status" value="2"/>
</dbReference>
<dbReference type="GO" id="GO:0045345">
    <property type="term" value="P:positive regulation of MHC class I biosynthetic process"/>
    <property type="evidence" value="ECO:0007669"/>
    <property type="project" value="TreeGrafter"/>
</dbReference>
<dbReference type="InterPro" id="IPR032675">
    <property type="entry name" value="LRR_dom_sf"/>
</dbReference>
<dbReference type="GO" id="GO:0005524">
    <property type="term" value="F:ATP binding"/>
    <property type="evidence" value="ECO:0007669"/>
    <property type="project" value="UniProtKB-KW"/>
</dbReference>
<dbReference type="InterPro" id="IPR007111">
    <property type="entry name" value="NACHT_NTPase"/>
</dbReference>
<dbReference type="Gene3D" id="3.40.50.300">
    <property type="entry name" value="P-loop containing nucleotide triphosphate hydrolases"/>
    <property type="match status" value="1"/>
</dbReference>
<keyword evidence="4" id="KW-0067">ATP-binding</keyword>
<accession>A0A8C5EUD4</accession>
<dbReference type="Pfam" id="PF17776">
    <property type="entry name" value="NLRC4_HD2"/>
    <property type="match status" value="1"/>
</dbReference>
<dbReference type="GO" id="GO:0045944">
    <property type="term" value="P:positive regulation of transcription by RNA polymerase II"/>
    <property type="evidence" value="ECO:0007669"/>
    <property type="project" value="TreeGrafter"/>
</dbReference>
<keyword evidence="2" id="KW-0677">Repeat</keyword>
<feature type="domain" description="NACHT" evidence="6">
    <location>
        <begin position="228"/>
        <end position="368"/>
    </location>
</feature>
<evidence type="ECO:0000313" key="7">
    <source>
        <dbReference type="Ensembl" id="ENSGWIP00000026006.1"/>
    </source>
</evidence>
<dbReference type="Ensembl" id="ENSGWIT00000028399.1">
    <property type="protein sequence ID" value="ENSGWIP00000026006.1"/>
    <property type="gene ID" value="ENSGWIG00000013649.1"/>
</dbReference>
<dbReference type="InterPro" id="IPR027417">
    <property type="entry name" value="P-loop_NTPase"/>
</dbReference>
<feature type="compositionally biased region" description="Basic and acidic residues" evidence="5">
    <location>
        <begin position="184"/>
        <end position="204"/>
    </location>
</feature>
<dbReference type="Proteomes" id="UP000694680">
    <property type="component" value="Chromosome 6"/>
</dbReference>
<dbReference type="SUPFAM" id="SSF52540">
    <property type="entry name" value="P-loop containing nucleoside triphosphate hydrolases"/>
    <property type="match status" value="1"/>
</dbReference>
<evidence type="ECO:0000259" key="6">
    <source>
        <dbReference type="PROSITE" id="PS50837"/>
    </source>
</evidence>
<dbReference type="PANTHER" id="PTHR47189:SF1">
    <property type="entry name" value="MHC CLASS II TRANSACTIVATOR"/>
    <property type="match status" value="1"/>
</dbReference>
<dbReference type="PROSITE" id="PS50837">
    <property type="entry name" value="NACHT"/>
    <property type="match status" value="1"/>
</dbReference>
<dbReference type="PANTHER" id="PTHR47189">
    <property type="entry name" value="MHC CLASS II TRANSACTIVATOR"/>
    <property type="match status" value="1"/>
</dbReference>
<dbReference type="GO" id="GO:0045348">
    <property type="term" value="P:positive regulation of MHC class II biosynthetic process"/>
    <property type="evidence" value="ECO:0007669"/>
    <property type="project" value="TreeGrafter"/>
</dbReference>
<evidence type="ECO:0000256" key="2">
    <source>
        <dbReference type="ARBA" id="ARBA00022737"/>
    </source>
</evidence>
<reference evidence="7" key="3">
    <citation type="submission" date="2025-09" db="UniProtKB">
        <authorList>
            <consortium name="Ensembl"/>
        </authorList>
    </citation>
    <scope>IDENTIFICATION</scope>
</reference>
<dbReference type="InterPro" id="IPR001611">
    <property type="entry name" value="Leu-rich_rpt"/>
</dbReference>
<reference evidence="7" key="2">
    <citation type="submission" date="2025-08" db="UniProtKB">
        <authorList>
            <consortium name="Ensembl"/>
        </authorList>
    </citation>
    <scope>IDENTIFICATION</scope>
</reference>
<dbReference type="Gene3D" id="1.10.533.20">
    <property type="match status" value="1"/>
</dbReference>
<feature type="region of interest" description="Disordered" evidence="5">
    <location>
        <begin position="181"/>
        <end position="209"/>
    </location>
</feature>
<organism evidence="7 8">
    <name type="scientific">Gouania willdenowi</name>
    <name type="common">Blunt-snouted clingfish</name>
    <name type="synonym">Lepadogaster willdenowi</name>
    <dbReference type="NCBI Taxonomy" id="441366"/>
    <lineage>
        <taxon>Eukaryota</taxon>
        <taxon>Metazoa</taxon>
        <taxon>Chordata</taxon>
        <taxon>Craniata</taxon>
        <taxon>Vertebrata</taxon>
        <taxon>Euteleostomi</taxon>
        <taxon>Actinopterygii</taxon>
        <taxon>Neopterygii</taxon>
        <taxon>Teleostei</taxon>
        <taxon>Neoteleostei</taxon>
        <taxon>Acanthomorphata</taxon>
        <taxon>Ovalentaria</taxon>
        <taxon>Blenniimorphae</taxon>
        <taxon>Blenniiformes</taxon>
        <taxon>Gobiesocoidei</taxon>
        <taxon>Gobiesocidae</taxon>
        <taxon>Gobiesocinae</taxon>
        <taxon>Gouania</taxon>
    </lineage>
</organism>
<sequence length="1323" mass="147684">MDEEFVPENDDVNTVLVQESSELLHILLRESPAVIAQLCHMMPGEVGQHNTNVPTPSSTLVDQDRIKAVLEYFSLASPAECCSFIQSVCLLCQNIPLHLETRLMSVAGSAHGVSENTCAFAVDQSSLSPQAELQLTKRRRIDHWGYYVAAAVCLLSRRWERISEHVVKKVQLEDVWVSQRTTNKSKERADQTPRAADRGSRTPESDVEYGSFESTMTLETFLQGLAGKVTILTGPAGSGKTLLMSRLGQQWANGLGPVAPSYLFVLLEFRQLNLLSSPVSLSDLLFQHYLRPEGGDSAQVAILDYLISNPEQSCWVLDGYDEFDEKLHCKAVRREPVLLHNRLPVADLISGLLHRRLLPGSTVLVTCRLQDVVDLDGVSDKVGQLLEWDRHEIKDYVETFFNARADSDLGTQALDLLFSNQHLLTLSSLPVLCNICCICLEQFLLGQKVVPTTLTQVYLTFLGSYLSRDQRKSYAQTKTITFPHSNVCTSAILSQYRFELHELSHLAWRGVEDNKILLMEEEIPKGVLEFSIRTGLLLQVELRDQEGNLVNAYCFIHRSVQEFLASLKNMISDDVSEAQLRKRFNLKSRWMTKSDQKTKFAGSLYLYMCGLASSQCTSALVQITWDLDVQGVEGWVQKRQAFILKLLRTFCQQNNLTGPKMLEICHCVQESQDKELATVFMNTRPTLEFRKIRILPKDIDALVFVVNSGGENGISLDFGACSMDLECLDVLSKCQYINHLSFHSRKYEDKFAEKLSSVLPAFRTLKKLEFRGTSLTAEGAASLASALQKCPLIREIKFCFLISIDFEITFSLLNQTWRKMEMVQLARSLVGCPALSTLNLSGATWNNDTLKTLVQFLPKFNITEKIVMNDSCLSVQHLVILTALLPGCSQVTELLVRSKTYTFTPLSLHTLGDKTHRSLCFIFSKGNDYYLTLLGFPSVIVMFCLCFSASNNEITMEGVVMLAGILCSNDTNLTQIYIRINSSNLQPADVATVCRKLTPCHQSLALELSQCSLNHIAIEHLLKQLPKMTSLQRLDIEEGWIRAEKAAGLLCSCLVVNSSIQTISIASKEHAATVVDMLLQTLQTSPSVQCINLSGHEFNDPAAPSLTALLPRLQSLNLSRCTWSEAAVQQFIKALGQCVRLETLCRFCYVKLCVCLFSRLSENLISDQSGVQLLKALQSCVHLEELNLSRNQLGNGTAAQMAVVLPSVTHLSVLDMSENPIGDKGSVSLAKGIAKSKNLSKLYLTSVGTSELRAITASLARCPLIQDLGWNSCGDEVALELSRVLPLCHSVTFYQFKLWKNEISKIDAQRLHLRDKRLNFSSI</sequence>